<dbReference type="PaxDb" id="572546-Arcpr_0138"/>
<dbReference type="PANTHER" id="PTHR45790">
    <property type="entry name" value="SIROHEME SYNTHASE-RELATED"/>
    <property type="match status" value="1"/>
</dbReference>
<comment type="subunit">
    <text evidence="1">Homodimer.</text>
</comment>
<dbReference type="EMBL" id="CP001857">
    <property type="protein sequence ID" value="ADB57210.1"/>
    <property type="molecule type" value="Genomic_DNA"/>
</dbReference>
<dbReference type="GO" id="GO:0019354">
    <property type="term" value="P:siroheme biosynthetic process"/>
    <property type="evidence" value="ECO:0007669"/>
    <property type="project" value="InterPro"/>
</dbReference>
<dbReference type="Pfam" id="PF00590">
    <property type="entry name" value="TP_methylase"/>
    <property type="match status" value="1"/>
</dbReference>
<dbReference type="eggNOG" id="arCOG00644">
    <property type="taxonomic scope" value="Archaea"/>
</dbReference>
<evidence type="ECO:0000256" key="2">
    <source>
        <dbReference type="ARBA" id="ARBA00012162"/>
    </source>
</evidence>
<dbReference type="RefSeq" id="WP_012939546.1">
    <property type="nucleotide sequence ID" value="NC_013741.1"/>
</dbReference>
<dbReference type="GO" id="GO:0004851">
    <property type="term" value="F:uroporphyrin-III C-methyltransferase activity"/>
    <property type="evidence" value="ECO:0007669"/>
    <property type="project" value="UniProtKB-EC"/>
</dbReference>
<evidence type="ECO:0000313" key="9">
    <source>
        <dbReference type="EMBL" id="ADB57210.1"/>
    </source>
</evidence>
<dbReference type="Gene3D" id="3.40.1010.10">
    <property type="entry name" value="Cobalt-precorrin-4 Transmethylase, Domain 1"/>
    <property type="match status" value="1"/>
</dbReference>
<comment type="similarity">
    <text evidence="7">Belongs to the precorrin methyltransferase family.</text>
</comment>
<dbReference type="NCBIfam" id="TIGR01469">
    <property type="entry name" value="cobA_cysG_Cterm"/>
    <property type="match status" value="1"/>
</dbReference>
<evidence type="ECO:0000256" key="3">
    <source>
        <dbReference type="ARBA" id="ARBA00022603"/>
    </source>
</evidence>
<name>D2RFY5_ARCPA</name>
<keyword evidence="4 7" id="KW-0808">Transferase</keyword>
<dbReference type="NCBIfam" id="NF004790">
    <property type="entry name" value="PRK06136.1"/>
    <property type="match status" value="1"/>
</dbReference>
<keyword evidence="3 7" id="KW-0489">Methyltransferase</keyword>
<sequence length="241" mass="26403">MTGKVYIVGAGPGDPELLTVKALKVIEMADVILYDRLVGKSIEDMLKRMGKEIIYVGKNSYENGAERQRNINELMVKLAREGKIVVRLKGGDPFVFGRGGEEVEYLIRNNIPFEVIPGLSSVIAVPTSAKIPLTHKGLSSTIFVITGRNLEDIGKSALNGTIVVLMGKEKIKEICRRLIELGKDPKTPVAVIENGTLDNQRVYYGNLETIGDIVEKNVKGVALIVIGDVVELGKKFNSRKL</sequence>
<dbReference type="STRING" id="572546.Arcpr_0138"/>
<dbReference type="InterPro" id="IPR014777">
    <property type="entry name" value="4pyrrole_Mease_sub1"/>
</dbReference>
<dbReference type="GO" id="GO:0032259">
    <property type="term" value="P:methylation"/>
    <property type="evidence" value="ECO:0007669"/>
    <property type="project" value="UniProtKB-KW"/>
</dbReference>
<keyword evidence="6" id="KW-0627">Porphyrin biosynthesis</keyword>
<evidence type="ECO:0000256" key="7">
    <source>
        <dbReference type="RuleBase" id="RU003960"/>
    </source>
</evidence>
<dbReference type="SUPFAM" id="SSF53790">
    <property type="entry name" value="Tetrapyrrole methylase"/>
    <property type="match status" value="1"/>
</dbReference>
<dbReference type="OrthoDB" id="24444at2157"/>
<dbReference type="HOGENOM" id="CLU_011276_7_0_2"/>
<dbReference type="InterPro" id="IPR000878">
    <property type="entry name" value="4pyrrol_Mease"/>
</dbReference>
<dbReference type="InterPro" id="IPR014776">
    <property type="entry name" value="4pyrrole_Mease_sub2"/>
</dbReference>
<dbReference type="FunFam" id="3.40.1010.10:FF:000001">
    <property type="entry name" value="Siroheme synthase"/>
    <property type="match status" value="1"/>
</dbReference>
<dbReference type="GeneID" id="8738787"/>
<dbReference type="InterPro" id="IPR035996">
    <property type="entry name" value="4pyrrol_Methylase_sf"/>
</dbReference>
<protein>
    <recommendedName>
        <fullName evidence="2">uroporphyrinogen-III C-methyltransferase</fullName>
        <ecNumber evidence="2">2.1.1.107</ecNumber>
    </recommendedName>
</protein>
<evidence type="ECO:0000256" key="6">
    <source>
        <dbReference type="ARBA" id="ARBA00023244"/>
    </source>
</evidence>
<dbReference type="KEGG" id="apo:Arcpr_0138"/>
<proteinExistence type="inferred from homology"/>
<evidence type="ECO:0000313" key="10">
    <source>
        <dbReference type="Proteomes" id="UP000001901"/>
    </source>
</evidence>
<dbReference type="Proteomes" id="UP000001901">
    <property type="component" value="Chromosome"/>
</dbReference>
<keyword evidence="5" id="KW-0949">S-adenosyl-L-methionine</keyword>
<dbReference type="InterPro" id="IPR006366">
    <property type="entry name" value="CobA/CysG_C"/>
</dbReference>
<dbReference type="EC" id="2.1.1.107" evidence="2"/>
<dbReference type="InterPro" id="IPR003043">
    <property type="entry name" value="Uropor_MeTrfase_CS"/>
</dbReference>
<organism evidence="9 10">
    <name type="scientific">Archaeoglobus profundus (strain DSM 5631 / JCM 9629 / NBRC 100127 / Av18)</name>
    <dbReference type="NCBI Taxonomy" id="572546"/>
    <lineage>
        <taxon>Archaea</taxon>
        <taxon>Methanobacteriati</taxon>
        <taxon>Methanobacteriota</taxon>
        <taxon>Archaeoglobi</taxon>
        <taxon>Archaeoglobales</taxon>
        <taxon>Archaeoglobaceae</taxon>
        <taxon>Archaeoglobus</taxon>
    </lineage>
</organism>
<feature type="domain" description="Tetrapyrrole methylase" evidence="8">
    <location>
        <begin position="4"/>
        <end position="210"/>
    </location>
</feature>
<dbReference type="CDD" id="cd11642">
    <property type="entry name" value="SUMT"/>
    <property type="match status" value="1"/>
</dbReference>
<evidence type="ECO:0000259" key="8">
    <source>
        <dbReference type="Pfam" id="PF00590"/>
    </source>
</evidence>
<gene>
    <name evidence="9" type="ordered locus">Arcpr_0138</name>
</gene>
<dbReference type="PROSITE" id="PS00840">
    <property type="entry name" value="SUMT_2"/>
    <property type="match status" value="1"/>
</dbReference>
<dbReference type="PROSITE" id="PS00839">
    <property type="entry name" value="SUMT_1"/>
    <property type="match status" value="1"/>
</dbReference>
<dbReference type="AlphaFoldDB" id="D2RFY5"/>
<dbReference type="InterPro" id="IPR050161">
    <property type="entry name" value="Siro_Cobalamin_biosynth"/>
</dbReference>
<dbReference type="PANTHER" id="PTHR45790:SF3">
    <property type="entry name" value="S-ADENOSYL-L-METHIONINE-DEPENDENT UROPORPHYRINOGEN III METHYLTRANSFERASE, CHLOROPLASTIC"/>
    <property type="match status" value="1"/>
</dbReference>
<evidence type="ECO:0000256" key="4">
    <source>
        <dbReference type="ARBA" id="ARBA00022679"/>
    </source>
</evidence>
<dbReference type="Gene3D" id="3.30.950.10">
    <property type="entry name" value="Methyltransferase, Cobalt-precorrin-4 Transmethylase, Domain 2"/>
    <property type="match status" value="1"/>
</dbReference>
<evidence type="ECO:0000256" key="5">
    <source>
        <dbReference type="ARBA" id="ARBA00022691"/>
    </source>
</evidence>
<keyword evidence="10" id="KW-1185">Reference proteome</keyword>
<evidence type="ECO:0000256" key="1">
    <source>
        <dbReference type="ARBA" id="ARBA00011738"/>
    </source>
</evidence>
<reference evidence="9 10" key="1">
    <citation type="journal article" date="2010" name="Stand. Genomic Sci.">
        <title>Complete genome sequence of Archaeoglobus profundus type strain (AV18).</title>
        <authorList>
            <person name="von Jan M."/>
            <person name="Lapidus A."/>
            <person name="Del Rio T.G."/>
            <person name="Copeland A."/>
            <person name="Tice H."/>
            <person name="Cheng J.F."/>
            <person name="Lucas S."/>
            <person name="Chen F."/>
            <person name="Nolan M."/>
            <person name="Goodwin L."/>
            <person name="Han C."/>
            <person name="Pitluck S."/>
            <person name="Liolios K."/>
            <person name="Ivanova N."/>
            <person name="Mavromatis K."/>
            <person name="Ovchinnikova G."/>
            <person name="Chertkov O."/>
            <person name="Pati A."/>
            <person name="Chen A."/>
            <person name="Palaniappan K."/>
            <person name="Land M."/>
            <person name="Hauser L."/>
            <person name="Chang Y.J."/>
            <person name="Jeffries C.D."/>
            <person name="Saunders E."/>
            <person name="Brettin T."/>
            <person name="Detter J.C."/>
            <person name="Chain P."/>
            <person name="Eichinger K."/>
            <person name="Huber H."/>
            <person name="Spring S."/>
            <person name="Rohde M."/>
            <person name="Goker M."/>
            <person name="Wirth R."/>
            <person name="Woyke T."/>
            <person name="Bristow J."/>
            <person name="Eisen J.A."/>
            <person name="Markowitz V."/>
            <person name="Hugenholtz P."/>
            <person name="Kyrpides N.C."/>
            <person name="Klenk H.P."/>
        </authorList>
    </citation>
    <scope>NUCLEOTIDE SEQUENCE [LARGE SCALE GENOMIC DNA]</scope>
    <source>
        <strain evidence="10">DSM 5631 / JCM 9629 / NBRC 100127 / Av18</strain>
    </source>
</reference>
<accession>D2RFY5</accession>